<protein>
    <submittedName>
        <fullName evidence="1">UDP-glycosyltransferase 86A1</fullName>
    </submittedName>
</protein>
<gene>
    <name evidence="1" type="ORF">Salat_1663900</name>
</gene>
<dbReference type="PANTHER" id="PTHR48045">
    <property type="entry name" value="UDP-GLYCOSYLTRANSFERASE 72B1"/>
    <property type="match status" value="1"/>
</dbReference>
<dbReference type="SUPFAM" id="SSF53756">
    <property type="entry name" value="UDP-Glycosyltransferase/glycogen phosphorylase"/>
    <property type="match status" value="1"/>
</dbReference>
<dbReference type="AlphaFoldDB" id="A0AAE1Y6P4"/>
<dbReference type="Gene3D" id="3.40.50.2000">
    <property type="entry name" value="Glycogen Phosphorylase B"/>
    <property type="match status" value="2"/>
</dbReference>
<reference evidence="1" key="1">
    <citation type="submission" date="2020-06" db="EMBL/GenBank/DDBJ databases">
        <authorList>
            <person name="Li T."/>
            <person name="Hu X."/>
            <person name="Zhang T."/>
            <person name="Song X."/>
            <person name="Zhang H."/>
            <person name="Dai N."/>
            <person name="Sheng W."/>
            <person name="Hou X."/>
            <person name="Wei L."/>
        </authorList>
    </citation>
    <scope>NUCLEOTIDE SEQUENCE</scope>
    <source>
        <strain evidence="1">3651</strain>
        <tissue evidence="1">Leaf</tissue>
    </source>
</reference>
<keyword evidence="2" id="KW-1185">Reference proteome</keyword>
<name>A0AAE1Y6P4_9LAMI</name>
<evidence type="ECO:0000313" key="1">
    <source>
        <dbReference type="EMBL" id="KAK4424703.1"/>
    </source>
</evidence>
<dbReference type="EMBL" id="JACGWO010000006">
    <property type="protein sequence ID" value="KAK4424703.1"/>
    <property type="molecule type" value="Genomic_DNA"/>
</dbReference>
<organism evidence="1 2">
    <name type="scientific">Sesamum alatum</name>
    <dbReference type="NCBI Taxonomy" id="300844"/>
    <lineage>
        <taxon>Eukaryota</taxon>
        <taxon>Viridiplantae</taxon>
        <taxon>Streptophyta</taxon>
        <taxon>Embryophyta</taxon>
        <taxon>Tracheophyta</taxon>
        <taxon>Spermatophyta</taxon>
        <taxon>Magnoliopsida</taxon>
        <taxon>eudicotyledons</taxon>
        <taxon>Gunneridae</taxon>
        <taxon>Pentapetalae</taxon>
        <taxon>asterids</taxon>
        <taxon>lamiids</taxon>
        <taxon>Lamiales</taxon>
        <taxon>Pedaliaceae</taxon>
        <taxon>Sesamum</taxon>
    </lineage>
</organism>
<comment type="caution">
    <text evidence="1">The sequence shown here is derived from an EMBL/GenBank/DDBJ whole genome shotgun (WGS) entry which is preliminary data.</text>
</comment>
<dbReference type="Proteomes" id="UP001293254">
    <property type="component" value="Unassembled WGS sequence"/>
</dbReference>
<accession>A0AAE1Y6P4</accession>
<evidence type="ECO:0000313" key="2">
    <source>
        <dbReference type="Proteomes" id="UP001293254"/>
    </source>
</evidence>
<dbReference type="PANTHER" id="PTHR48045:SF39">
    <property type="entry name" value="UDP-GLYCOSYLTRANSFERASE 86A1-LIKE"/>
    <property type="match status" value="1"/>
</dbReference>
<sequence length="144" mass="16046">MFTRMVEKSFEQVKKADFALCNAVDELESEALLALSQKHSTYAIDPINFYSDITKTSIGKIFGPIPTAPSGSILSLLAPFCTSRFGRIGQSSKEDIEELAHGILLSQVYFVWVLQSNIIRENGSDIFPEVFEDVVKDKGLIVPW</sequence>
<proteinExistence type="predicted"/>
<reference evidence="1" key="2">
    <citation type="journal article" date="2024" name="Plant">
        <title>Genomic evolution and insights into agronomic trait innovations of Sesamum species.</title>
        <authorList>
            <person name="Miao H."/>
            <person name="Wang L."/>
            <person name="Qu L."/>
            <person name="Liu H."/>
            <person name="Sun Y."/>
            <person name="Le M."/>
            <person name="Wang Q."/>
            <person name="Wei S."/>
            <person name="Zheng Y."/>
            <person name="Lin W."/>
            <person name="Duan Y."/>
            <person name="Cao H."/>
            <person name="Xiong S."/>
            <person name="Wang X."/>
            <person name="Wei L."/>
            <person name="Li C."/>
            <person name="Ma Q."/>
            <person name="Ju M."/>
            <person name="Zhao R."/>
            <person name="Li G."/>
            <person name="Mu C."/>
            <person name="Tian Q."/>
            <person name="Mei H."/>
            <person name="Zhang T."/>
            <person name="Gao T."/>
            <person name="Zhang H."/>
        </authorList>
    </citation>
    <scope>NUCLEOTIDE SEQUENCE</scope>
    <source>
        <strain evidence="1">3651</strain>
    </source>
</reference>